<organism evidence="3">
    <name type="scientific">uncultured Anaerotruncus sp</name>
    <dbReference type="NCBI Taxonomy" id="905011"/>
    <lineage>
        <taxon>Bacteria</taxon>
        <taxon>Bacillati</taxon>
        <taxon>Bacillota</taxon>
        <taxon>Clostridia</taxon>
        <taxon>Eubacteriales</taxon>
        <taxon>Oscillospiraceae</taxon>
        <taxon>Anaerotruncus</taxon>
        <taxon>environmental samples</taxon>
    </lineage>
</organism>
<name>A0A6N2SVE5_9FIRM</name>
<evidence type="ECO:0000313" key="3">
    <source>
        <dbReference type="EMBL" id="VYS95790.1"/>
    </source>
</evidence>
<gene>
    <name evidence="3" type="ORF">AULFYP135_01070</name>
</gene>
<proteinExistence type="predicted"/>
<reference evidence="3" key="1">
    <citation type="submission" date="2019-11" db="EMBL/GenBank/DDBJ databases">
        <authorList>
            <person name="Feng L."/>
        </authorList>
    </citation>
    <scope>NUCLEOTIDE SEQUENCE</scope>
    <source>
        <strain evidence="3">AundefinedLFYP135</strain>
    </source>
</reference>
<feature type="coiled-coil region" evidence="1">
    <location>
        <begin position="20"/>
        <end position="47"/>
    </location>
</feature>
<feature type="signal peptide" evidence="2">
    <location>
        <begin position="1"/>
        <end position="22"/>
    </location>
</feature>
<dbReference type="PROSITE" id="PS51257">
    <property type="entry name" value="PROKAR_LIPOPROTEIN"/>
    <property type="match status" value="1"/>
</dbReference>
<feature type="chain" id="PRO_5026857599" evidence="2">
    <location>
        <begin position="23"/>
        <end position="119"/>
    </location>
</feature>
<protein>
    <submittedName>
        <fullName evidence="3">Uncharacterized protein</fullName>
    </submittedName>
</protein>
<sequence length="119" mass="13333">MKGWLALVLCLCLGLSGCGGWAANQQIDRLQSQVEELQRELETIQGASAPGIEQPVPWWEEWLPWKVAWRMLAQESKRDTKSEGQYWCMGKGDSCQNPTSGPLDLYCDSCDPDGDNREG</sequence>
<evidence type="ECO:0000256" key="1">
    <source>
        <dbReference type="SAM" id="Coils"/>
    </source>
</evidence>
<accession>A0A6N2SVE5</accession>
<keyword evidence="1" id="KW-0175">Coiled coil</keyword>
<keyword evidence="2" id="KW-0732">Signal</keyword>
<dbReference type="AlphaFoldDB" id="A0A6N2SVE5"/>
<evidence type="ECO:0000256" key="2">
    <source>
        <dbReference type="SAM" id="SignalP"/>
    </source>
</evidence>
<dbReference type="EMBL" id="CACRSL010000003">
    <property type="protein sequence ID" value="VYS95790.1"/>
    <property type="molecule type" value="Genomic_DNA"/>
</dbReference>